<dbReference type="EMBL" id="JAHRIQ010003109">
    <property type="protein sequence ID" value="MEQ2222363.1"/>
    <property type="molecule type" value="Genomic_DNA"/>
</dbReference>
<accession>A0ABV0SP67</accession>
<comment type="caution">
    <text evidence="1">The sequence shown here is derived from an EMBL/GenBank/DDBJ whole genome shotgun (WGS) entry which is preliminary data.</text>
</comment>
<reference evidence="1 2" key="1">
    <citation type="submission" date="2021-06" db="EMBL/GenBank/DDBJ databases">
        <authorList>
            <person name="Palmer J.M."/>
        </authorList>
    </citation>
    <scope>NUCLEOTIDE SEQUENCE [LARGE SCALE GENOMIC DNA]</scope>
    <source>
        <strain evidence="2">if_2019</strain>
        <tissue evidence="1">Muscle</tissue>
    </source>
</reference>
<organism evidence="1 2">
    <name type="scientific">Ilyodon furcidens</name>
    <name type="common">goldbreast splitfin</name>
    <dbReference type="NCBI Taxonomy" id="33524"/>
    <lineage>
        <taxon>Eukaryota</taxon>
        <taxon>Metazoa</taxon>
        <taxon>Chordata</taxon>
        <taxon>Craniata</taxon>
        <taxon>Vertebrata</taxon>
        <taxon>Euteleostomi</taxon>
        <taxon>Actinopterygii</taxon>
        <taxon>Neopterygii</taxon>
        <taxon>Teleostei</taxon>
        <taxon>Neoteleostei</taxon>
        <taxon>Acanthomorphata</taxon>
        <taxon>Ovalentaria</taxon>
        <taxon>Atherinomorphae</taxon>
        <taxon>Cyprinodontiformes</taxon>
        <taxon>Goodeidae</taxon>
        <taxon>Ilyodon</taxon>
    </lineage>
</organism>
<name>A0ABV0SP67_9TELE</name>
<dbReference type="Proteomes" id="UP001482620">
    <property type="component" value="Unassembled WGS sequence"/>
</dbReference>
<keyword evidence="2" id="KW-1185">Reference proteome</keyword>
<evidence type="ECO:0000313" key="2">
    <source>
        <dbReference type="Proteomes" id="UP001482620"/>
    </source>
</evidence>
<evidence type="ECO:0000313" key="1">
    <source>
        <dbReference type="EMBL" id="MEQ2222363.1"/>
    </source>
</evidence>
<gene>
    <name evidence="1" type="ORF">ILYODFUR_025425</name>
</gene>
<protein>
    <submittedName>
        <fullName evidence="1">Uncharacterized protein</fullName>
    </submittedName>
</protein>
<proteinExistence type="predicted"/>
<sequence length="90" mass="10518">MSKRRSRLQGCSYHQCRAFSVLTAAGCENRTGRAAEIPLLFRKTINDRLEFFSKDRMDSRSWVTPLSDMGHVLIQPMREVSPPKREWNDF</sequence>